<name>A0AAW0CKS4_9AGAR</name>
<feature type="compositionally biased region" description="Basic and acidic residues" evidence="1">
    <location>
        <begin position="706"/>
        <end position="721"/>
    </location>
</feature>
<feature type="compositionally biased region" description="Basic and acidic residues" evidence="1">
    <location>
        <begin position="668"/>
        <end position="684"/>
    </location>
</feature>
<evidence type="ECO:0000313" key="2">
    <source>
        <dbReference type="EMBL" id="KAK7040176.1"/>
    </source>
</evidence>
<evidence type="ECO:0008006" key="4">
    <source>
        <dbReference type="Google" id="ProtNLM"/>
    </source>
</evidence>
<dbReference type="EMBL" id="JAYKXP010000038">
    <property type="protein sequence ID" value="KAK7040176.1"/>
    <property type="molecule type" value="Genomic_DNA"/>
</dbReference>
<dbReference type="InterPro" id="IPR021861">
    <property type="entry name" value="THO_THOC1"/>
</dbReference>
<dbReference type="AlphaFoldDB" id="A0AAW0CKS4"/>
<organism evidence="2 3">
    <name type="scientific">Paramarasmius palmivorus</name>
    <dbReference type="NCBI Taxonomy" id="297713"/>
    <lineage>
        <taxon>Eukaryota</taxon>
        <taxon>Fungi</taxon>
        <taxon>Dikarya</taxon>
        <taxon>Basidiomycota</taxon>
        <taxon>Agaricomycotina</taxon>
        <taxon>Agaricomycetes</taxon>
        <taxon>Agaricomycetidae</taxon>
        <taxon>Agaricales</taxon>
        <taxon>Marasmiineae</taxon>
        <taxon>Marasmiaceae</taxon>
        <taxon>Paramarasmius</taxon>
    </lineage>
</organism>
<dbReference type="Proteomes" id="UP001383192">
    <property type="component" value="Unassembled WGS sequence"/>
</dbReference>
<dbReference type="PANTHER" id="PTHR13265:SF0">
    <property type="entry name" value="HPR1"/>
    <property type="match status" value="1"/>
</dbReference>
<keyword evidence="3" id="KW-1185">Reference proteome</keyword>
<reference evidence="2 3" key="1">
    <citation type="submission" date="2024-01" db="EMBL/GenBank/DDBJ databases">
        <title>A draft genome for a cacao thread blight-causing isolate of Paramarasmius palmivorus.</title>
        <authorList>
            <person name="Baruah I.K."/>
            <person name="Bukari Y."/>
            <person name="Amoako-Attah I."/>
            <person name="Meinhardt L.W."/>
            <person name="Bailey B.A."/>
            <person name="Cohen S.P."/>
        </authorList>
    </citation>
    <scope>NUCLEOTIDE SEQUENCE [LARGE SCALE GENOMIC DNA]</scope>
    <source>
        <strain evidence="2 3">GH-12</strain>
    </source>
</reference>
<proteinExistence type="predicted"/>
<feature type="region of interest" description="Disordered" evidence="1">
    <location>
        <begin position="523"/>
        <end position="636"/>
    </location>
</feature>
<feature type="compositionally biased region" description="Pro residues" evidence="1">
    <location>
        <begin position="614"/>
        <end position="625"/>
    </location>
</feature>
<gene>
    <name evidence="2" type="ORF">VNI00_009982</name>
</gene>
<feature type="compositionally biased region" description="Low complexity" evidence="1">
    <location>
        <begin position="594"/>
        <end position="613"/>
    </location>
</feature>
<feature type="compositionally biased region" description="Low complexity" evidence="1">
    <location>
        <begin position="534"/>
        <end position="545"/>
    </location>
</feature>
<dbReference type="PANTHER" id="PTHR13265">
    <property type="entry name" value="THO COMPLEX SUBUNIT 1"/>
    <property type="match status" value="1"/>
</dbReference>
<comment type="caution">
    <text evidence="2">The sequence shown here is derived from an EMBL/GenBank/DDBJ whole genome shotgun (WGS) entry which is preliminary data.</text>
</comment>
<evidence type="ECO:0000256" key="1">
    <source>
        <dbReference type="SAM" id="MobiDB-lite"/>
    </source>
</evidence>
<dbReference type="GO" id="GO:0000445">
    <property type="term" value="C:THO complex part of transcription export complex"/>
    <property type="evidence" value="ECO:0007669"/>
    <property type="project" value="TreeGrafter"/>
</dbReference>
<feature type="compositionally biased region" description="Basic and acidic residues" evidence="1">
    <location>
        <begin position="523"/>
        <end position="533"/>
    </location>
</feature>
<sequence length="721" mass="81395">MSLASLQPPLAKLLSNLPGRPFEQTQLDELVKKVLEETKDVSSSENRKSQWEYLLKNEVFDLAATEGQALKNEDTTYYDQLQDILDVVLTFTEQDACDQSFPFSVLQDLLEAQTIASCSHIFGWIEARSARLTEGMVPQKGKALVLLRTLNDLLRRLSKMGNMTIFCGRILTFLSGVFPLGERSGVNLRGEYGPTWEIVNIKHKEEAPGEELDDEEAKKLKNANKLAEQKIDFYNTFWSLQLPFSKPAHFVNPTAFPEFKTAVGKVLPVLKEANAKERLMMGSKAVASSNGSLKRKRDVESTDETVEEYFFAKFLTSPDLLDLEIADTHFRRQFLLQLLILLSHLLNFTKTAKAAWQTTRNRSLQIDFTLQDADAQWVQETYNKAMEELRQTSPNGRVFAETAAVILERDKNWVRWKNEMCLPFDKEPWSLEIEVEEEVDGHVVKKKRKVGLEEATRDARQKLRESPEEWPWKYGTEPLTEIWEMGYRDLDDLQRPFHPGDIKDFVKKVELEDRRIELRTKTLRKQQEKREAMKAAAAAQAAAAKAEAETKQSDGPSSTPPEVKPTIVQTSASPLHPSLPAKPTTDTDIKMQDVSTPPATSSPAPSAPTVTTPTPAPAVPPPLPPDDQITRSEESKQRWAWLALRTARDQHLSHFGKIGTGDIQALAREIEKEREEKEKEKEKAGGLSAESPMVLASSPTKSPAPEMKKVDSEGDVKMEEQ</sequence>
<feature type="region of interest" description="Disordered" evidence="1">
    <location>
        <begin position="668"/>
        <end position="721"/>
    </location>
</feature>
<protein>
    <recommendedName>
        <fullName evidence="4">THO complex subunit 1</fullName>
    </recommendedName>
</protein>
<evidence type="ECO:0000313" key="3">
    <source>
        <dbReference type="Proteomes" id="UP001383192"/>
    </source>
</evidence>
<dbReference type="Pfam" id="PF11957">
    <property type="entry name" value="efThoc1"/>
    <property type="match status" value="1"/>
</dbReference>
<dbReference type="GO" id="GO:0006406">
    <property type="term" value="P:mRNA export from nucleus"/>
    <property type="evidence" value="ECO:0007669"/>
    <property type="project" value="TreeGrafter"/>
</dbReference>
<accession>A0AAW0CKS4</accession>